<name>A0A0I9WPG7_9ENTE</name>
<reference evidence="2" key="1">
    <citation type="submission" date="2017-04" db="EMBL/GenBank/DDBJ databases">
        <title>Function of individual gut microbiota members based on whole genome sequencing of pure cultures obtained from chicken caecum.</title>
        <authorList>
            <person name="Medvecky M."/>
            <person name="Cejkova D."/>
            <person name="Polansky O."/>
            <person name="Karasova D."/>
            <person name="Kubasova T."/>
            <person name="Cizek A."/>
            <person name="Rychlik I."/>
        </authorList>
    </citation>
    <scope>NUCLEOTIDE SEQUENCE [LARGE SCALE GENOMIC DNA]</scope>
    <source>
        <strain evidence="2">An144</strain>
    </source>
</reference>
<evidence type="ECO:0000313" key="2">
    <source>
        <dbReference type="Proteomes" id="UP000196074"/>
    </source>
</evidence>
<dbReference type="InterPro" id="IPR018580">
    <property type="entry name" value="Uncharacterised_YfhO"/>
</dbReference>
<dbReference type="PANTHER" id="PTHR38454">
    <property type="entry name" value="INTEGRAL MEMBRANE PROTEIN-RELATED"/>
    <property type="match status" value="1"/>
</dbReference>
<protein>
    <submittedName>
        <fullName evidence="1">Copper ABC transporter permease</fullName>
    </submittedName>
</protein>
<dbReference type="Proteomes" id="UP000196074">
    <property type="component" value="Unassembled WGS sequence"/>
</dbReference>
<dbReference type="PANTHER" id="PTHR38454:SF1">
    <property type="entry name" value="INTEGRAL MEMBRANE PROTEIN"/>
    <property type="match status" value="1"/>
</dbReference>
<dbReference type="EMBL" id="NFLC01000002">
    <property type="protein sequence ID" value="OUQ11513.1"/>
    <property type="molecule type" value="Genomic_DNA"/>
</dbReference>
<comment type="caution">
    <text evidence="1">The sequence shown here is derived from an EMBL/GenBank/DDBJ whole genome shotgun (WGS) entry which is preliminary data.</text>
</comment>
<accession>A0A0I9WPG7</accession>
<gene>
    <name evidence="1" type="ORF">B5E88_01255</name>
</gene>
<evidence type="ECO:0000313" key="1">
    <source>
        <dbReference type="EMBL" id="OUQ11513.1"/>
    </source>
</evidence>
<proteinExistence type="predicted"/>
<sequence length="861" mass="98434">MKQYIKQHKTYLLASFFIPVAIMALVYLLNGIYPGSDRSILASDAFAQFSNFHASFRQVLLGKQSIFYTFNAALGLNYLSLAAYYLGGIFTPLVLFFPNQLMPDALYFLTLVKFGMMGLSFGVLAKSTYPKLTDTLRLALVTCYSLLSFAVAQSELIMWLDAFIYLPLVILGIQRLIAKQKVGLLFISYFLLFCTSFYFGFMIGVFSVMFFFVQLVANFRQTKASIIPFFMTGICSGCASMFILLPTLIDLKTNGESLTKISQWKTEDTATLDLLVKNFIGVYDTTKYGSIPFIFVGLLSLICLTLYYLNKRFLLKEKIAYTVLIAILIASFYLEPLNLFWQGMHAPNMFLFRFAFLFSFIVVYLAGFGLTDIYHYSRITLSYTCLFWLLLFAIAYFGKAEKEYLFLTPSSAWITAIVLTIYMILFIYRNHFSKKIFSLVLLVIAFGEMSINSYYLILGIRNDWVYASRSLYTDPYPAISALVGYTKQHNQDFYRLENLDPVSVNDAFHYNYAGIGLFSSMRNRHASSYLNQLGFRSRGTNLNLRYPNNTLLMDSLFDIKYNLSTQPVEKYGFSQKQKVGDYQLYENHNALELGLLAPEDIYNVQQPQFDNLASQKNLFNALSRQNQEYFKFTTVSLVQQTNTKIDENGNITTYIQQNSDQEQKITYQVFIPANTQAYVSLFPFDFSQLDASSATVTTAHSSYESQIDINGQYYNLGYFNQDTTFQFTISLNGNQKLSFLTPKVLLLDTNAYQQAINVLRQNEVAFQVNKNQATATFEAKEDQVLFTTLAYDKGWQAKIDGKKVPIKAFKNALITIPVKKGKHTLTLTYYPPGLFLGTGISMTAIVLFSIYCHYQRKKLLR</sequence>
<organism evidence="1 2">
    <name type="scientific">Enterococcus cecorum</name>
    <dbReference type="NCBI Taxonomy" id="44008"/>
    <lineage>
        <taxon>Bacteria</taxon>
        <taxon>Bacillati</taxon>
        <taxon>Bacillota</taxon>
        <taxon>Bacilli</taxon>
        <taxon>Lactobacillales</taxon>
        <taxon>Enterococcaceae</taxon>
        <taxon>Enterococcus</taxon>
    </lineage>
</organism>
<dbReference type="RefSeq" id="WP_047340878.1">
    <property type="nucleotide sequence ID" value="NZ_LDEB01000002.1"/>
</dbReference>
<dbReference type="Pfam" id="PF09586">
    <property type="entry name" value="YfhO"/>
    <property type="match status" value="1"/>
</dbReference>
<dbReference type="AlphaFoldDB" id="A0A0I9WPG7"/>